<dbReference type="EMBL" id="JBHMDY010000004">
    <property type="protein sequence ID" value="MFB9260173.1"/>
    <property type="molecule type" value="Genomic_DNA"/>
</dbReference>
<evidence type="ECO:0000256" key="2">
    <source>
        <dbReference type="SAM" id="Phobius"/>
    </source>
</evidence>
<dbReference type="RefSeq" id="WP_241729656.1">
    <property type="nucleotide sequence ID" value="NZ_JAALDM010000022.1"/>
</dbReference>
<reference evidence="3 4" key="1">
    <citation type="submission" date="2024-09" db="EMBL/GenBank/DDBJ databases">
        <authorList>
            <person name="Sun Q."/>
            <person name="Mori K."/>
        </authorList>
    </citation>
    <scope>NUCLEOTIDE SEQUENCE [LARGE SCALE GENOMIC DNA]</scope>
    <source>
        <strain evidence="3 4">CCM 7659</strain>
    </source>
</reference>
<sequence>MSTATSATSATSAGDRGPAVTTGSPSDSRSDAHLDIRPEGAAAEPAIEATGFRSDSTADRVMRRLLRVDGLNSSAGTGAHRAFRVSVLVSAVRCLITYLAIPIVFPLLSLSGWVAAPIGIALCVVAVVNGVISVRRFWASDHPRRWMYTGFMGVVFVILAVAMVSELHRMGVM</sequence>
<accession>A0ABV5JR49</accession>
<evidence type="ECO:0000313" key="3">
    <source>
        <dbReference type="EMBL" id="MFB9260173.1"/>
    </source>
</evidence>
<feature type="compositionally biased region" description="Low complexity" evidence="1">
    <location>
        <begin position="1"/>
        <end position="13"/>
    </location>
</feature>
<name>A0ABV5JR49_9ACTN</name>
<keyword evidence="4" id="KW-1185">Reference proteome</keyword>
<keyword evidence="2" id="KW-0812">Transmembrane</keyword>
<dbReference type="Proteomes" id="UP001589700">
    <property type="component" value="Unassembled WGS sequence"/>
</dbReference>
<feature type="region of interest" description="Disordered" evidence="1">
    <location>
        <begin position="1"/>
        <end position="33"/>
    </location>
</feature>
<evidence type="ECO:0000256" key="1">
    <source>
        <dbReference type="SAM" id="MobiDB-lite"/>
    </source>
</evidence>
<protein>
    <submittedName>
        <fullName evidence="3">Uncharacterized protein</fullName>
    </submittedName>
</protein>
<feature type="transmembrane region" description="Helical" evidence="2">
    <location>
        <begin position="114"/>
        <end position="134"/>
    </location>
</feature>
<proteinExistence type="predicted"/>
<feature type="transmembrane region" description="Helical" evidence="2">
    <location>
        <begin position="87"/>
        <end position="108"/>
    </location>
</feature>
<gene>
    <name evidence="3" type="ORF">ACFFVD_10190</name>
</gene>
<comment type="caution">
    <text evidence="3">The sequence shown here is derived from an EMBL/GenBank/DDBJ whole genome shotgun (WGS) entry which is preliminary data.</text>
</comment>
<keyword evidence="2" id="KW-1133">Transmembrane helix</keyword>
<organism evidence="3 4">
    <name type="scientific">Dietzia aerolata</name>
    <dbReference type="NCBI Taxonomy" id="595984"/>
    <lineage>
        <taxon>Bacteria</taxon>
        <taxon>Bacillati</taxon>
        <taxon>Actinomycetota</taxon>
        <taxon>Actinomycetes</taxon>
        <taxon>Mycobacteriales</taxon>
        <taxon>Dietziaceae</taxon>
        <taxon>Dietzia</taxon>
    </lineage>
</organism>
<keyword evidence="2" id="KW-0472">Membrane</keyword>
<evidence type="ECO:0000313" key="4">
    <source>
        <dbReference type="Proteomes" id="UP001589700"/>
    </source>
</evidence>
<feature type="transmembrane region" description="Helical" evidence="2">
    <location>
        <begin position="146"/>
        <end position="165"/>
    </location>
</feature>